<accession>A0ABW2L6M2</accession>
<reference evidence="4" key="1">
    <citation type="journal article" date="2019" name="Int. J. Syst. Evol. Microbiol.">
        <title>The Global Catalogue of Microorganisms (GCM) 10K type strain sequencing project: providing services to taxonomists for standard genome sequencing and annotation.</title>
        <authorList>
            <consortium name="The Broad Institute Genomics Platform"/>
            <consortium name="The Broad Institute Genome Sequencing Center for Infectious Disease"/>
            <person name="Wu L."/>
            <person name="Ma J."/>
        </authorList>
    </citation>
    <scope>NUCLEOTIDE SEQUENCE [LARGE SCALE GENOMIC DNA]</scope>
    <source>
        <strain evidence="4">CGMCC 4.1467</strain>
    </source>
</reference>
<feature type="domain" description="Nucleotidyl transferase" evidence="1">
    <location>
        <begin position="10"/>
        <end position="263"/>
    </location>
</feature>
<dbReference type="InterPro" id="IPR056818">
    <property type="entry name" value="GlmU/GlgC-like_hexapep"/>
</dbReference>
<sequence length="323" mass="34357">MPDKARVIRKAFLLGAGLGTRLRPLTDILPKPLVPLFHRPLVEWAMKACEEAGVTEFAINTHHLPERWKIPRRQGYGGQAADGGWLMADGEGRVCKGGNGLVAENAVWKGKPVSLFQEPVLLETGGGIKNIEAWVGDDDVLVHNGDIYSSMPLEKLMAAHEASGNVVTLALRSDGVAKHIAIEDGQVLDIRKMLGKAEGTHVFSGIYVFSPSLLEKIPAGEKVSVIPAFLELAKEGKLGGVVLDEGLWFDLGDAESYLAAHRELGLAEAIHADAVISPEAVVERSVIGPGAVVGAGAVVRDSVLWPGVVVKEGAVVEGEIVCR</sequence>
<dbReference type="Pfam" id="PF24894">
    <property type="entry name" value="Hexapep_GlmU"/>
    <property type="match status" value="1"/>
</dbReference>
<dbReference type="InterPro" id="IPR029044">
    <property type="entry name" value="Nucleotide-diphossugar_trans"/>
</dbReference>
<dbReference type="Pfam" id="PF00483">
    <property type="entry name" value="NTP_transferase"/>
    <property type="match status" value="1"/>
</dbReference>
<gene>
    <name evidence="3" type="ORF">ACFQY0_12340</name>
</gene>
<evidence type="ECO:0000259" key="2">
    <source>
        <dbReference type="Pfam" id="PF24894"/>
    </source>
</evidence>
<dbReference type="SUPFAM" id="SSF53448">
    <property type="entry name" value="Nucleotide-diphospho-sugar transferases"/>
    <property type="match status" value="1"/>
</dbReference>
<keyword evidence="4" id="KW-1185">Reference proteome</keyword>
<dbReference type="PANTHER" id="PTHR22572">
    <property type="entry name" value="SUGAR-1-PHOSPHATE GUANYL TRANSFERASE"/>
    <property type="match status" value="1"/>
</dbReference>
<proteinExistence type="predicted"/>
<evidence type="ECO:0000259" key="1">
    <source>
        <dbReference type="Pfam" id="PF00483"/>
    </source>
</evidence>
<dbReference type="InterPro" id="IPR005835">
    <property type="entry name" value="NTP_transferase_dom"/>
</dbReference>
<organism evidence="3 4">
    <name type="scientific">Haloferula chungangensis</name>
    <dbReference type="NCBI Taxonomy" id="1048331"/>
    <lineage>
        <taxon>Bacteria</taxon>
        <taxon>Pseudomonadati</taxon>
        <taxon>Verrucomicrobiota</taxon>
        <taxon>Verrucomicrobiia</taxon>
        <taxon>Verrucomicrobiales</taxon>
        <taxon>Verrucomicrobiaceae</taxon>
        <taxon>Haloferula</taxon>
    </lineage>
</organism>
<comment type="caution">
    <text evidence="3">The sequence shown here is derived from an EMBL/GenBank/DDBJ whole genome shotgun (WGS) entry which is preliminary data.</text>
</comment>
<evidence type="ECO:0000313" key="3">
    <source>
        <dbReference type="EMBL" id="MFC7337972.1"/>
    </source>
</evidence>
<dbReference type="Gene3D" id="2.160.10.10">
    <property type="entry name" value="Hexapeptide repeat proteins"/>
    <property type="match status" value="1"/>
</dbReference>
<evidence type="ECO:0000313" key="4">
    <source>
        <dbReference type="Proteomes" id="UP001596472"/>
    </source>
</evidence>
<feature type="domain" description="Glucose-1-phosphate adenylyltransferase/Bifunctional protein GlmU-like C-terminal hexapeptide" evidence="2">
    <location>
        <begin position="270"/>
        <end position="321"/>
    </location>
</feature>
<dbReference type="Proteomes" id="UP001596472">
    <property type="component" value="Unassembled WGS sequence"/>
</dbReference>
<dbReference type="EMBL" id="JBHTBS010000006">
    <property type="protein sequence ID" value="MFC7337972.1"/>
    <property type="molecule type" value="Genomic_DNA"/>
</dbReference>
<protein>
    <submittedName>
        <fullName evidence="3">Sugar phosphate nucleotidyltransferase</fullName>
    </submittedName>
</protein>
<dbReference type="Gene3D" id="3.90.550.10">
    <property type="entry name" value="Spore Coat Polysaccharide Biosynthesis Protein SpsA, Chain A"/>
    <property type="match status" value="1"/>
</dbReference>
<dbReference type="InterPro" id="IPR050486">
    <property type="entry name" value="Mannose-1P_guanyltransferase"/>
</dbReference>
<name>A0ABW2L6M2_9BACT</name>
<dbReference type="RefSeq" id="WP_379712789.1">
    <property type="nucleotide sequence ID" value="NZ_JBHTBS010000006.1"/>
</dbReference>